<feature type="binding site" evidence="5">
    <location>
        <position position="436"/>
    </location>
    <ligand>
        <name>Mn(2+)</name>
        <dbReference type="ChEBI" id="CHEBI:29035"/>
    </ligand>
</feature>
<name>A0A1Y2HC68_9FUNG</name>
<reference evidence="8 9" key="1">
    <citation type="submission" date="2016-07" db="EMBL/GenBank/DDBJ databases">
        <title>Pervasive Adenine N6-methylation of Active Genes in Fungi.</title>
        <authorList>
            <consortium name="DOE Joint Genome Institute"/>
            <person name="Mondo S.J."/>
            <person name="Dannebaum R.O."/>
            <person name="Kuo R.C."/>
            <person name="Labutti K."/>
            <person name="Haridas S."/>
            <person name="Kuo A."/>
            <person name="Salamov A."/>
            <person name="Ahrendt S.R."/>
            <person name="Lipzen A."/>
            <person name="Sullivan W."/>
            <person name="Andreopoulos W.B."/>
            <person name="Clum A."/>
            <person name="Lindquist E."/>
            <person name="Daum C."/>
            <person name="Ramamoorthy G.K."/>
            <person name="Gryganskyi A."/>
            <person name="Culley D."/>
            <person name="Magnuson J.K."/>
            <person name="James T.Y."/>
            <person name="O'Malley M.A."/>
            <person name="Stajich J.E."/>
            <person name="Spatafora J.W."/>
            <person name="Visel A."/>
            <person name="Grigoriev I.V."/>
        </authorList>
    </citation>
    <scope>NUCLEOTIDE SEQUENCE [LARGE SCALE GENOMIC DNA]</scope>
    <source>
        <strain evidence="8 9">PL171</strain>
    </source>
</reference>
<dbReference type="InterPro" id="IPR013785">
    <property type="entry name" value="Aldolase_TIM"/>
</dbReference>
<dbReference type="EC" id="2.5.1.54" evidence="6"/>
<dbReference type="Pfam" id="PF01474">
    <property type="entry name" value="DAHP_synth_2"/>
    <property type="match status" value="1"/>
</dbReference>
<dbReference type="GO" id="GO:0009073">
    <property type="term" value="P:aromatic amino acid family biosynthetic process"/>
    <property type="evidence" value="ECO:0007669"/>
    <property type="project" value="UniProtKB-KW"/>
</dbReference>
<accession>A0A1Y2HC68</accession>
<comment type="caution">
    <text evidence="8">The sequence shown here is derived from an EMBL/GenBank/DDBJ whole genome shotgun (WGS) entry which is preliminary data.</text>
</comment>
<comment type="catalytic activity">
    <reaction evidence="4 6">
        <text>D-erythrose 4-phosphate + phosphoenolpyruvate + H2O = 7-phospho-2-dehydro-3-deoxy-D-arabino-heptonate + phosphate</text>
        <dbReference type="Rhea" id="RHEA:14717"/>
        <dbReference type="ChEBI" id="CHEBI:15377"/>
        <dbReference type="ChEBI" id="CHEBI:16897"/>
        <dbReference type="ChEBI" id="CHEBI:43474"/>
        <dbReference type="ChEBI" id="CHEBI:58394"/>
        <dbReference type="ChEBI" id="CHEBI:58702"/>
        <dbReference type="EC" id="2.5.1.54"/>
    </reaction>
</comment>
<feature type="binding site" evidence="5">
    <location>
        <position position="466"/>
    </location>
    <ligand>
        <name>Mn(2+)</name>
        <dbReference type="ChEBI" id="CHEBI:29035"/>
    </ligand>
</feature>
<dbReference type="OrthoDB" id="2338at2759"/>
<evidence type="ECO:0000256" key="1">
    <source>
        <dbReference type="ARBA" id="ARBA00004688"/>
    </source>
</evidence>
<dbReference type="Gene3D" id="3.20.20.70">
    <property type="entry name" value="Aldolase class I"/>
    <property type="match status" value="1"/>
</dbReference>
<keyword evidence="6" id="KW-0028">Amino-acid biosynthesis</keyword>
<feature type="region of interest" description="Disordered" evidence="7">
    <location>
        <begin position="1"/>
        <end position="30"/>
    </location>
</feature>
<dbReference type="SUPFAM" id="SSF51569">
    <property type="entry name" value="Aldolase"/>
    <property type="match status" value="1"/>
</dbReference>
<dbReference type="EMBL" id="MCFL01000051">
    <property type="protein sequence ID" value="ORZ32105.1"/>
    <property type="molecule type" value="Genomic_DNA"/>
</dbReference>
<keyword evidence="3 6" id="KW-0808">Transferase</keyword>
<dbReference type="GO" id="GO:0008652">
    <property type="term" value="P:amino acid biosynthetic process"/>
    <property type="evidence" value="ECO:0007669"/>
    <property type="project" value="UniProtKB-KW"/>
</dbReference>
<feature type="binding site" evidence="5">
    <location>
        <position position="136"/>
    </location>
    <ligand>
        <name>phosphoenolpyruvate</name>
        <dbReference type="ChEBI" id="CHEBI:58702"/>
    </ligand>
</feature>
<keyword evidence="5" id="KW-0104">Cadmium</keyword>
<dbReference type="GO" id="GO:0009423">
    <property type="term" value="P:chorismate biosynthetic process"/>
    <property type="evidence" value="ECO:0007669"/>
    <property type="project" value="UniProtKB-UniPathway"/>
</dbReference>
<feature type="binding site" evidence="5">
    <location>
        <position position="362"/>
    </location>
    <ligand>
        <name>phosphoenolpyruvate</name>
        <dbReference type="ChEBI" id="CHEBI:58702"/>
    </ligand>
</feature>
<comment type="similarity">
    <text evidence="2 6">Belongs to the class-II DAHP synthase family.</text>
</comment>
<dbReference type="InterPro" id="IPR002480">
    <property type="entry name" value="DAHP_synth_2"/>
</dbReference>
<evidence type="ECO:0000313" key="8">
    <source>
        <dbReference type="EMBL" id="ORZ32105.1"/>
    </source>
</evidence>
<dbReference type="AlphaFoldDB" id="A0A1Y2HC68"/>
<evidence type="ECO:0000256" key="5">
    <source>
        <dbReference type="PIRSR" id="PIRSR602480-1"/>
    </source>
</evidence>
<organism evidence="8 9">
    <name type="scientific">Catenaria anguillulae PL171</name>
    <dbReference type="NCBI Taxonomy" id="765915"/>
    <lineage>
        <taxon>Eukaryota</taxon>
        <taxon>Fungi</taxon>
        <taxon>Fungi incertae sedis</taxon>
        <taxon>Blastocladiomycota</taxon>
        <taxon>Blastocladiomycetes</taxon>
        <taxon>Blastocladiales</taxon>
        <taxon>Catenariaceae</taxon>
        <taxon>Catenaria</taxon>
    </lineage>
</organism>
<feature type="binding site" evidence="5">
    <location>
        <position position="394"/>
    </location>
    <ligand>
        <name>Mn(2+)</name>
        <dbReference type="ChEBI" id="CHEBI:29035"/>
    </ligand>
</feature>
<feature type="binding site" evidence="5">
    <location>
        <position position="331"/>
    </location>
    <ligand>
        <name>phosphoenolpyruvate</name>
        <dbReference type="ChEBI" id="CHEBI:58702"/>
    </ligand>
</feature>
<dbReference type="UniPathway" id="UPA00053">
    <property type="reaction ID" value="UER00084"/>
</dbReference>
<evidence type="ECO:0000313" key="9">
    <source>
        <dbReference type="Proteomes" id="UP000193411"/>
    </source>
</evidence>
<dbReference type="PANTHER" id="PTHR21337">
    <property type="entry name" value="PHOSPHO-2-DEHYDRO-3-DEOXYHEPTONATE ALDOLASE 1, 2"/>
    <property type="match status" value="1"/>
</dbReference>
<keyword evidence="9" id="KW-1185">Reference proteome</keyword>
<dbReference type="PANTHER" id="PTHR21337:SF0">
    <property type="entry name" value="PHOSPHO-2-DEHYDRO-3-DEOXYHEPTONATE ALDOLASE"/>
    <property type="match status" value="1"/>
</dbReference>
<proteinExistence type="inferred from homology"/>
<gene>
    <name evidence="8" type="ORF">BCR44DRAFT_1463394</name>
</gene>
<evidence type="ECO:0000256" key="2">
    <source>
        <dbReference type="ARBA" id="ARBA00008911"/>
    </source>
</evidence>
<dbReference type="STRING" id="765915.A0A1Y2HC68"/>
<evidence type="ECO:0000256" key="3">
    <source>
        <dbReference type="ARBA" id="ARBA00022679"/>
    </source>
</evidence>
<feature type="binding site" evidence="5">
    <location>
        <position position="87"/>
    </location>
    <ligand>
        <name>Mn(2+)</name>
        <dbReference type="ChEBI" id="CHEBI:29035"/>
    </ligand>
</feature>
<evidence type="ECO:0000256" key="4">
    <source>
        <dbReference type="ARBA" id="ARBA00047508"/>
    </source>
</evidence>
<keyword evidence="5" id="KW-0464">Manganese</keyword>
<keyword evidence="6" id="KW-0057">Aromatic amino acid biosynthesis</keyword>
<protein>
    <recommendedName>
        <fullName evidence="6">Phospho-2-dehydro-3-deoxyheptonate aldolase</fullName>
        <ecNumber evidence="6">2.5.1.54</ecNumber>
    </recommendedName>
</protein>
<dbReference type="Proteomes" id="UP000193411">
    <property type="component" value="Unassembled WGS sequence"/>
</dbReference>
<comment type="pathway">
    <text evidence="1 6">Metabolic intermediate biosynthesis; chorismate biosynthesis; chorismate from D-erythrose 4-phosphate and phosphoenolpyruvate: step 1/7.</text>
</comment>
<sequence>MDSPMPASSAPGTPKVAHVPDGWTPDSWTTKPRVQDVEYEDTQHLDKVLRKLRHLPPLVSPQEIDTLRSHLKEVAEGKRFLLQGGDCAECTPRPSLAFLCACVGNPVLTLTPLRVLLQMSLVLTWGARTPVVRVARMAGQYAKPRSKPTEMVDGKEIFSFRGDNVNGFDPAERKPDPERLVGAYFHSAATLNYVRTLLASGFADLHHPSTWDLNHVKKHEVRQDYQAIVNRLTDALDYMKTIGVDSENNGGLKTVEMYMSHEGLMLEYESTQTRLCPMPGASSSSSSSSKDKVHAYYNVGTHFLWIGDRTRQLNGAHLEYFRGIRNPIGIKVGPSMQPDELVRVLALVNPDNEPGKVTLITRYGADKVKDHLPGHIAAVQKAGHCVVWCSDPMHGNTVSAPSGHKTRGFDRIVHELSESLRIHKSLGSRLGGVHLELTGDRVTECVGGSMELMATDLPSNYQTQCDPRLNYEQSLDVAFLVAKYYERERSGVVQL</sequence>
<keyword evidence="5" id="KW-0170">Cobalt</keyword>
<evidence type="ECO:0000256" key="6">
    <source>
        <dbReference type="RuleBase" id="RU363071"/>
    </source>
</evidence>
<comment type="cofactor">
    <cofactor evidence="5">
        <name>Mn(2+)</name>
        <dbReference type="ChEBI" id="CHEBI:29035"/>
    </cofactor>
    <cofactor evidence="5">
        <name>Co(2+)</name>
        <dbReference type="ChEBI" id="CHEBI:48828"/>
    </cofactor>
    <cofactor evidence="5">
        <name>Cd(2+)</name>
        <dbReference type="ChEBI" id="CHEBI:48775"/>
    </cofactor>
    <text evidence="5">Binds 1 divalent cation per subunit. The enzyme is active with manganese, cobalt or cadmium ions.</text>
</comment>
<evidence type="ECO:0000256" key="7">
    <source>
        <dbReference type="SAM" id="MobiDB-lite"/>
    </source>
</evidence>
<dbReference type="GO" id="GO:0003849">
    <property type="term" value="F:3-deoxy-7-phosphoheptulonate synthase activity"/>
    <property type="evidence" value="ECO:0007669"/>
    <property type="project" value="UniProtKB-EC"/>
</dbReference>